<gene>
    <name evidence="4" type="ORF">NO1_1901</name>
</gene>
<keyword evidence="4" id="KW-0378">Hydrolase</keyword>
<dbReference type="AlphaFoldDB" id="A0A388TE31"/>
<dbReference type="GO" id="GO:0008967">
    <property type="term" value="F:phosphoglycolate phosphatase activity"/>
    <property type="evidence" value="ECO:0007669"/>
    <property type="project" value="TreeGrafter"/>
</dbReference>
<evidence type="ECO:0000256" key="2">
    <source>
        <dbReference type="ARBA" id="ARBA00022112"/>
    </source>
</evidence>
<organism evidence="4 5">
    <name type="scientific">Termititenax aidoneus</name>
    <dbReference type="NCBI Taxonomy" id="2218524"/>
    <lineage>
        <taxon>Bacteria</taxon>
        <taxon>Bacillati</taxon>
        <taxon>Candidatus Margulisiibacteriota</taxon>
        <taxon>Candidatus Termititenacia</taxon>
        <taxon>Candidatus Termititenacales</taxon>
        <taxon>Candidatus Termititenacaceae</taxon>
        <taxon>Candidatus Termititenax</taxon>
    </lineage>
</organism>
<evidence type="ECO:0000256" key="1">
    <source>
        <dbReference type="ARBA" id="ARBA00006964"/>
    </source>
</evidence>
<accession>A0A388TE31</accession>
<dbReference type="InterPro" id="IPR023214">
    <property type="entry name" value="HAD_sf"/>
</dbReference>
<dbReference type="NCBIfam" id="TIGR01549">
    <property type="entry name" value="HAD-SF-IA-v1"/>
    <property type="match status" value="1"/>
</dbReference>
<keyword evidence="5" id="KW-1185">Reference proteome</keyword>
<feature type="binding site" evidence="3">
    <location>
        <position position="67"/>
    </location>
    <ligand>
        <name>a divalent metal cation</name>
        <dbReference type="ChEBI" id="CHEBI:60240"/>
        <label>1</label>
    </ligand>
</feature>
<dbReference type="PANTHER" id="PTHR43434">
    <property type="entry name" value="PHOSPHOGLYCOLATE PHOSPHATASE"/>
    <property type="match status" value="1"/>
</dbReference>
<protein>
    <recommendedName>
        <fullName evidence="2">GTP cyclohydrolase 1 type 2 homolog</fullName>
    </recommendedName>
</protein>
<dbReference type="EMBL" id="BGZN01000084">
    <property type="protein sequence ID" value="GBR74780.1"/>
    <property type="molecule type" value="Genomic_DNA"/>
</dbReference>
<feature type="binding site" evidence="3">
    <location>
        <position position="68"/>
    </location>
    <ligand>
        <name>a divalent metal cation</name>
        <dbReference type="ChEBI" id="CHEBI:60240"/>
        <label>1</label>
    </ligand>
</feature>
<comment type="caution">
    <text evidence="4">The sequence shown here is derived from an EMBL/GenBank/DDBJ whole genome shotgun (WGS) entry which is preliminary data.</text>
</comment>
<dbReference type="FunFam" id="3.40.1390.30:FF:000001">
    <property type="entry name" value="GTP cyclohydrolase 1 type 2"/>
    <property type="match status" value="1"/>
</dbReference>
<name>A0A388TE31_TERA1</name>
<proteinExistence type="inferred from homology"/>
<evidence type="ECO:0000313" key="4">
    <source>
        <dbReference type="EMBL" id="GBR74780.1"/>
    </source>
</evidence>
<dbReference type="Gene3D" id="3.40.50.1000">
    <property type="entry name" value="HAD superfamily/HAD-like"/>
    <property type="match status" value="1"/>
</dbReference>
<evidence type="ECO:0000313" key="5">
    <source>
        <dbReference type="Proteomes" id="UP000269352"/>
    </source>
</evidence>
<evidence type="ECO:0000256" key="3">
    <source>
        <dbReference type="PIRSR" id="PIRSR602678-1"/>
    </source>
</evidence>
<dbReference type="InterPro" id="IPR036412">
    <property type="entry name" value="HAD-like_sf"/>
</dbReference>
<dbReference type="GO" id="GO:0046872">
    <property type="term" value="F:metal ion binding"/>
    <property type="evidence" value="ECO:0007669"/>
    <property type="project" value="UniProtKB-KW"/>
</dbReference>
<dbReference type="GO" id="GO:0005829">
    <property type="term" value="C:cytosol"/>
    <property type="evidence" value="ECO:0007669"/>
    <property type="project" value="TreeGrafter"/>
</dbReference>
<dbReference type="PANTHER" id="PTHR43434:SF1">
    <property type="entry name" value="PHOSPHOGLYCOLATE PHOSPHATASE"/>
    <property type="match status" value="1"/>
</dbReference>
<dbReference type="InterPro" id="IPR006439">
    <property type="entry name" value="HAD-SF_hydro_IA"/>
</dbReference>
<dbReference type="Pfam" id="PF13419">
    <property type="entry name" value="HAD_2"/>
    <property type="match status" value="1"/>
</dbReference>
<sequence length="203" mass="22274">IPMKLQTVIQAMNRIAPPQYACTWDTQIGLQIGNKNAEIKKALVALDITSALVNTAVKQKADLIVAHHETHMYTGLKFYPGLLDFLARLRLQKKLLGIVSNKHSYFIAKILAKLSCPVSFDIIVGADTLPEHKPSPRPVLHACAQLGLNQTEAVLLGDSIYDTQAGRQAGVFTIGCAWGFNGLEPFQAEPPDFVIHHISEIII</sequence>
<dbReference type="InterPro" id="IPR041492">
    <property type="entry name" value="HAD_2"/>
</dbReference>
<keyword evidence="3" id="KW-0479">Metal-binding</keyword>
<reference evidence="4 5" key="1">
    <citation type="journal article" date="2019" name="ISME J.">
        <title>Genome analyses of uncultured TG2/ZB3 bacteria in 'Margulisbacteria' specifically attached to ectosymbiotic spirochetes of protists in the termite gut.</title>
        <authorList>
            <person name="Utami Y.D."/>
            <person name="Kuwahara H."/>
            <person name="Igai K."/>
            <person name="Murakami T."/>
            <person name="Sugaya K."/>
            <person name="Morikawa T."/>
            <person name="Nagura Y."/>
            <person name="Yuki M."/>
            <person name="Deevong P."/>
            <person name="Inoue T."/>
            <person name="Kihara K."/>
            <person name="Lo N."/>
            <person name="Yamada A."/>
            <person name="Ohkuma M."/>
            <person name="Hongoh Y."/>
        </authorList>
    </citation>
    <scope>NUCLEOTIDE SEQUENCE [LARGE SCALE GENOMIC DNA]</scope>
    <source>
        <strain evidence="4">NkOx7-01</strain>
    </source>
</reference>
<dbReference type="SUPFAM" id="SSF56784">
    <property type="entry name" value="HAD-like"/>
    <property type="match status" value="1"/>
</dbReference>
<dbReference type="Gene3D" id="3.40.1390.30">
    <property type="entry name" value="NIF3 (NGG1p interacting factor 3)-like"/>
    <property type="match status" value="1"/>
</dbReference>
<feature type="non-terminal residue" evidence="4">
    <location>
        <position position="1"/>
    </location>
</feature>
<dbReference type="GO" id="GO:0006281">
    <property type="term" value="P:DNA repair"/>
    <property type="evidence" value="ECO:0007669"/>
    <property type="project" value="TreeGrafter"/>
</dbReference>
<comment type="similarity">
    <text evidence="1">Belongs to the GTP cyclohydrolase I type 2/NIF3 family.</text>
</comment>
<dbReference type="Proteomes" id="UP000269352">
    <property type="component" value="Unassembled WGS sequence"/>
</dbReference>
<dbReference type="InterPro" id="IPR050155">
    <property type="entry name" value="HAD-like_hydrolase_sf"/>
</dbReference>